<evidence type="ECO:0000256" key="4">
    <source>
        <dbReference type="ARBA" id="ARBA00022729"/>
    </source>
</evidence>
<keyword evidence="3" id="KW-0813">Transport</keyword>
<evidence type="ECO:0000259" key="5">
    <source>
        <dbReference type="Pfam" id="PF00496"/>
    </source>
</evidence>
<dbReference type="PANTHER" id="PTHR30290">
    <property type="entry name" value="PERIPLASMIC BINDING COMPONENT OF ABC TRANSPORTER"/>
    <property type="match status" value="1"/>
</dbReference>
<dbReference type="Gene3D" id="3.10.105.10">
    <property type="entry name" value="Dipeptide-binding Protein, Domain 3"/>
    <property type="match status" value="1"/>
</dbReference>
<dbReference type="RefSeq" id="WP_111322726.1">
    <property type="nucleotide sequence ID" value="NZ_BIFX01000001.1"/>
</dbReference>
<reference evidence="6 7" key="1">
    <citation type="submission" date="2018-06" db="EMBL/GenBank/DDBJ databases">
        <title>Genomic Encyclopedia of Archaeal and Bacterial Type Strains, Phase II (KMG-II): from individual species to whole genera.</title>
        <authorList>
            <person name="Goeker M."/>
        </authorList>
    </citation>
    <scope>NUCLEOTIDE SEQUENCE [LARGE SCALE GENOMIC DNA]</scope>
    <source>
        <strain evidence="6 7">ATCC BAA-1881</strain>
    </source>
</reference>
<dbReference type="GO" id="GO:0015833">
    <property type="term" value="P:peptide transport"/>
    <property type="evidence" value="ECO:0007669"/>
    <property type="project" value="TreeGrafter"/>
</dbReference>
<keyword evidence="4" id="KW-0732">Signal</keyword>
<comment type="caution">
    <text evidence="6">The sequence shown here is derived from an EMBL/GenBank/DDBJ whole genome shotgun (WGS) entry which is preliminary data.</text>
</comment>
<evidence type="ECO:0000256" key="3">
    <source>
        <dbReference type="ARBA" id="ARBA00022448"/>
    </source>
</evidence>
<feature type="domain" description="Solute-binding protein family 5" evidence="5">
    <location>
        <begin position="87"/>
        <end position="479"/>
    </location>
</feature>
<dbReference type="GO" id="GO:1904680">
    <property type="term" value="F:peptide transmembrane transporter activity"/>
    <property type="evidence" value="ECO:0007669"/>
    <property type="project" value="TreeGrafter"/>
</dbReference>
<organism evidence="6 7">
    <name type="scientific">Thermosporothrix hazakensis</name>
    <dbReference type="NCBI Taxonomy" id="644383"/>
    <lineage>
        <taxon>Bacteria</taxon>
        <taxon>Bacillati</taxon>
        <taxon>Chloroflexota</taxon>
        <taxon>Ktedonobacteria</taxon>
        <taxon>Ktedonobacterales</taxon>
        <taxon>Thermosporotrichaceae</taxon>
        <taxon>Thermosporothrix</taxon>
    </lineage>
</organism>
<dbReference type="Proteomes" id="UP000248806">
    <property type="component" value="Unassembled WGS sequence"/>
</dbReference>
<dbReference type="Gene3D" id="3.40.190.10">
    <property type="entry name" value="Periplasmic binding protein-like II"/>
    <property type="match status" value="1"/>
</dbReference>
<dbReference type="EMBL" id="QKUF01000008">
    <property type="protein sequence ID" value="PZW29386.1"/>
    <property type="molecule type" value="Genomic_DNA"/>
</dbReference>
<keyword evidence="7" id="KW-1185">Reference proteome</keyword>
<evidence type="ECO:0000256" key="2">
    <source>
        <dbReference type="ARBA" id="ARBA00005695"/>
    </source>
</evidence>
<dbReference type="AlphaFoldDB" id="A0A326U5Y5"/>
<dbReference type="Pfam" id="PF00496">
    <property type="entry name" value="SBP_bac_5"/>
    <property type="match status" value="1"/>
</dbReference>
<name>A0A326U5Y5_THEHA</name>
<dbReference type="CDD" id="cd08504">
    <property type="entry name" value="PBP2_OppA"/>
    <property type="match status" value="1"/>
</dbReference>
<dbReference type="OrthoDB" id="137511at2"/>
<dbReference type="GO" id="GO:0042597">
    <property type="term" value="C:periplasmic space"/>
    <property type="evidence" value="ECO:0007669"/>
    <property type="project" value="UniProtKB-ARBA"/>
</dbReference>
<evidence type="ECO:0000313" key="6">
    <source>
        <dbReference type="EMBL" id="PZW29386.1"/>
    </source>
</evidence>
<accession>A0A326U5Y5</accession>
<comment type="similarity">
    <text evidence="2">Belongs to the bacterial solute-binding protein 5 family.</text>
</comment>
<dbReference type="InterPro" id="IPR039424">
    <property type="entry name" value="SBP_5"/>
</dbReference>
<dbReference type="SUPFAM" id="SSF53850">
    <property type="entry name" value="Periplasmic binding protein-like II"/>
    <property type="match status" value="1"/>
</dbReference>
<dbReference type="PANTHER" id="PTHR30290:SF10">
    <property type="entry name" value="PERIPLASMIC OLIGOPEPTIDE-BINDING PROTEIN-RELATED"/>
    <property type="match status" value="1"/>
</dbReference>
<dbReference type="GO" id="GO:0043190">
    <property type="term" value="C:ATP-binding cassette (ABC) transporter complex"/>
    <property type="evidence" value="ECO:0007669"/>
    <property type="project" value="InterPro"/>
</dbReference>
<protein>
    <submittedName>
        <fullName evidence="6">Peptide/nickel transport system substrate-binding protein/oligopeptide transport system substrate-binding protein</fullName>
    </submittedName>
</protein>
<dbReference type="GO" id="GO:0030313">
    <property type="term" value="C:cell envelope"/>
    <property type="evidence" value="ECO:0007669"/>
    <property type="project" value="UniProtKB-SubCell"/>
</dbReference>
<proteinExistence type="inferred from homology"/>
<sequence>MLRHKKFRHGIFSIVLTMLALLVVACGGSSGNNANTSGKAEDQILVLPIAGVEMVKSLDPPMIGESNSSSVARKIFTGLVEFDNNLKLKGQLAQEFKQEADGVTYTFKLRPNMTFSNGDPLTSKEVVWSLNRALDPKTKAANAVSYLSLVKGLDEFQAGKRDTLIGYSLLAPDPGTVQIVTSKRAQYFLQSLAYVTSYVVNPKIVEKYGDKWTDHIGEGAGAGPFILTKVQRGVALVLERNEKYYGEKPQLKKIVHPFYKSSDVVWKSYESNQDVMRSGVPAAKREAAKKLPNGQFTETKQLWISYFALNYLVSPFDNIKIRQAFALALNKDVLSTNIDKGATIPTNHIVPEGSDGYNPNLTGPAGVKDTKGDPELAKKLFEEGLKEKGLTRQTMPTIKYTASFTSDAGKQSAEAVQQMWEKALGIKVVIDNLDWNTFLDVTNNARDNDKAPMIWKSGWIADYPDPQNWLTLLFTDPAQNSWNYGHDKSKSPNLAEQKANMELMKKADEEADPTKRMQMYNQAEQQLVNDVAWLPVSQNKTASVTKPCVKGLVDNAMGLMDPDAWKDVYISTDKPCPNVSKWK</sequence>
<dbReference type="PIRSF" id="PIRSF002741">
    <property type="entry name" value="MppA"/>
    <property type="match status" value="1"/>
</dbReference>
<comment type="subcellular location">
    <subcellularLocation>
        <location evidence="1">Cell envelope</location>
    </subcellularLocation>
</comment>
<evidence type="ECO:0000256" key="1">
    <source>
        <dbReference type="ARBA" id="ARBA00004196"/>
    </source>
</evidence>
<dbReference type="InterPro" id="IPR030678">
    <property type="entry name" value="Peptide/Ni-bd"/>
</dbReference>
<gene>
    <name evidence="6" type="ORF">EI42_02680</name>
</gene>
<dbReference type="Gene3D" id="3.90.76.10">
    <property type="entry name" value="Dipeptide-binding Protein, Domain 1"/>
    <property type="match status" value="1"/>
</dbReference>
<dbReference type="InterPro" id="IPR000914">
    <property type="entry name" value="SBP_5_dom"/>
</dbReference>
<evidence type="ECO:0000313" key="7">
    <source>
        <dbReference type="Proteomes" id="UP000248806"/>
    </source>
</evidence>
<dbReference type="PROSITE" id="PS51257">
    <property type="entry name" value="PROKAR_LIPOPROTEIN"/>
    <property type="match status" value="1"/>
</dbReference>